<dbReference type="Pfam" id="PF02534">
    <property type="entry name" value="T4SS-DNA_transf"/>
    <property type="match status" value="1"/>
</dbReference>
<dbReference type="InterPro" id="IPR027417">
    <property type="entry name" value="P-loop_NTPase"/>
</dbReference>
<evidence type="ECO:0000313" key="3">
    <source>
        <dbReference type="EMBL" id="OHA32206.1"/>
    </source>
</evidence>
<gene>
    <name evidence="3" type="ORF">A2928_00960</name>
</gene>
<name>A0A1G2N7S6_9BACT</name>
<evidence type="ECO:0000256" key="1">
    <source>
        <dbReference type="SAM" id="MobiDB-lite"/>
    </source>
</evidence>
<reference evidence="3 4" key="1">
    <citation type="journal article" date="2016" name="Nat. Commun.">
        <title>Thousands of microbial genomes shed light on interconnected biogeochemical processes in an aquifer system.</title>
        <authorList>
            <person name="Anantharaman K."/>
            <person name="Brown C.T."/>
            <person name="Hug L.A."/>
            <person name="Sharon I."/>
            <person name="Castelle C.J."/>
            <person name="Probst A.J."/>
            <person name="Thomas B.C."/>
            <person name="Singh A."/>
            <person name="Wilkins M.J."/>
            <person name="Karaoz U."/>
            <person name="Brodie E.L."/>
            <person name="Williams K.H."/>
            <person name="Hubbard S.S."/>
            <person name="Banfield J.F."/>
        </authorList>
    </citation>
    <scope>NUCLEOTIDE SEQUENCE [LARGE SCALE GENOMIC DNA]</scope>
</reference>
<accession>A0A1G2N7S6</accession>
<proteinExistence type="predicted"/>
<evidence type="ECO:0000259" key="2">
    <source>
        <dbReference type="Pfam" id="PF26449"/>
    </source>
</evidence>
<protein>
    <recommendedName>
        <fullName evidence="2">DUF8128 domain-containing protein</fullName>
    </recommendedName>
</protein>
<feature type="domain" description="DUF8128" evidence="2">
    <location>
        <begin position="182"/>
        <end position="464"/>
    </location>
</feature>
<dbReference type="SUPFAM" id="SSF52540">
    <property type="entry name" value="P-loop containing nucleoside triphosphate hydrolases"/>
    <property type="match status" value="1"/>
</dbReference>
<dbReference type="CDD" id="cd01127">
    <property type="entry name" value="TrwB_TraG_TraD_VirD4"/>
    <property type="match status" value="1"/>
</dbReference>
<dbReference type="EMBL" id="MHRX01000051">
    <property type="protein sequence ID" value="OHA32206.1"/>
    <property type="molecule type" value="Genomic_DNA"/>
</dbReference>
<dbReference type="STRING" id="1802319.A2928_00960"/>
<dbReference type="PANTHER" id="PTHR30121:SF6">
    <property type="entry name" value="SLR6007 PROTEIN"/>
    <property type="match status" value="1"/>
</dbReference>
<dbReference type="Pfam" id="PF26449">
    <property type="entry name" value="DUF8128"/>
    <property type="match status" value="1"/>
</dbReference>
<dbReference type="InterPro" id="IPR051162">
    <property type="entry name" value="T4SS_component"/>
</dbReference>
<feature type="region of interest" description="Disordered" evidence="1">
    <location>
        <begin position="341"/>
        <end position="361"/>
    </location>
</feature>
<evidence type="ECO:0000313" key="4">
    <source>
        <dbReference type="Proteomes" id="UP000176221"/>
    </source>
</evidence>
<dbReference type="Proteomes" id="UP000176221">
    <property type="component" value="Unassembled WGS sequence"/>
</dbReference>
<dbReference type="Gene3D" id="3.40.50.300">
    <property type="entry name" value="P-loop containing nucleotide triphosphate hydrolases"/>
    <property type="match status" value="2"/>
</dbReference>
<dbReference type="PANTHER" id="PTHR30121">
    <property type="entry name" value="UNCHARACTERIZED PROTEIN YJGR-RELATED"/>
    <property type="match status" value="1"/>
</dbReference>
<dbReference type="InterPro" id="IPR003688">
    <property type="entry name" value="TraG/VirD4"/>
</dbReference>
<dbReference type="AlphaFoldDB" id="A0A1G2N7S6"/>
<dbReference type="InterPro" id="IPR058441">
    <property type="entry name" value="DUF8128"/>
</dbReference>
<dbReference type="GO" id="GO:0016020">
    <property type="term" value="C:membrane"/>
    <property type="evidence" value="ECO:0007669"/>
    <property type="project" value="InterPro"/>
</dbReference>
<sequence>MEQIGWKGREKFASPEEEISFLKGYVEELEKGTPVPEKAPRTPSELIQAYKKIPSDEILHPSAALPRGEEEAIVLKLSPESHDTVMSELLGILETRGIKNALGVAEKMNNPHLDDDFARFLVEYLKAGYGVRNGSEKTPFARALRMTLLEISIPEPEESRQRTIKEALSSMEQFYAGAMSDSLSGTDEPDYFSFEIAVSNHSDEFVFYAGVPDSKRNLFEKLIVSIHPGAKIVEKKDDYNIFNESGSSAASEATFQNYTGLPLKLYEEFDHDPLHLLLGSFSKIDRDGEGAAIQCMVKKASSREEEKIKKAVERLRKGDKAKDVFGGGTLLKEISDTAKDLFGGSKKDPSKEEEKKRVRTEENRSIIEALEKKIRRGLVSTNIRLIASSQTKGGAEEILRDLEAAFRQFSSPNGNSIAFDRAESGRDFARITRDFSYRKFDGDRAILLSYEELATIAHYPVEAMRAAPRLKVAKAGVSAPPVGMPEQGTLLGHNSYGGVPSPIYMAPEDRLRHFYTIGQTGTGKTTLMKNMIVQDIRSGHGVCFIDPHGSDINDVLALVPRERYEDVIYFDPSSVERPLALNMLEYDVRFPEQKTFVVNEMLSIFNKLFDMKVAGGPMFEQYFRNAVLLTIEDPESGNTLLDVSRVLASKAFREMKLSKCDNPIVTQFWKEIADKAGGEASLANIVPYITSKFDNFLANDIMRPIIAQERSSFSLRDVMDKRKILLVNLSKGRLGELNSHLLGLIIVGKILMAALSRVDSLGAELPPFYLYIDEFQNVTTDSIATILSEARKYKLGISLAHQFIGQLEDKIKNAVFGNVGSMAVFRVGSEDAEFLEKQFSPIFTAKDITNLDNYHAYLKLLVRGATVKPFDIRTDIPEKGNSESGQKLKELSALKYGRGRDEVRDEIMKKYQDTTIKKI</sequence>
<organism evidence="3 4">
    <name type="scientific">Candidatus Taylorbacteria bacterium RIFCSPLOWO2_01_FULL_45_15b</name>
    <dbReference type="NCBI Taxonomy" id="1802319"/>
    <lineage>
        <taxon>Bacteria</taxon>
        <taxon>Candidatus Tayloriibacteriota</taxon>
    </lineage>
</organism>
<comment type="caution">
    <text evidence="3">The sequence shown here is derived from an EMBL/GenBank/DDBJ whole genome shotgun (WGS) entry which is preliminary data.</text>
</comment>